<dbReference type="PANTHER" id="PTHR16165">
    <property type="entry name" value="NXPE FAMILY MEMBER"/>
    <property type="match status" value="1"/>
</dbReference>
<keyword evidence="2" id="KW-1133">Transmembrane helix</keyword>
<accession>A0A8B9KB99</accession>
<evidence type="ECO:0000313" key="5">
    <source>
        <dbReference type="Proteomes" id="UP000694621"/>
    </source>
</evidence>
<sequence length="559" mass="62853">MPQVHWRMGNHVRIIIFIVTLSLVILWSCWEKLPEDLFPSRSYIGCQPETVKVLMESYTVNLSSFTPGFNAKPTLISPEELQYIEEELKWPAPPINVTAANQATSAHTSSYALLNPRELYSVGDVITVMITARDGLKNPKTYGGDFFQAKLFNAELKASVFGQVFDHNNGTYTANFMLLWEGLAKVSIRMIHSSEAVQVLLRHRELEPDKVYFLGVFRNGSQAEEVVCNAQRSVRLMLGSPCCCEYRHPITDETWVCRKPQNLPCSAWVSHKMGGYQAILSSLESSLLHGSVTKVILTGGDVQVSVSHHEPVLGEGVKCVPGLGTPSPAGFYLQNKWTSLLCHAQSFRSANQIAACLKDKQMLMMGDSTLRQWYEYLLSQVPTLKQLNLHTSDKSGPFEAVDVGNNIRMVWRAHGLPLRTSVTPYADLHYISSEVDTLAGGQHSVVVFTIWAHFTTFPLIMYLRRLASIRQAILSLLQRAPESLVVIKTANTGYSDVYGSDWLSWQLDSALRIMFKNLPVVFIDVWQMTSCYRSPDNIHPPRDVIENEVDMFLSFVCPK</sequence>
<dbReference type="PANTHER" id="PTHR16165:SF23">
    <property type="entry name" value="NEUREXOPHILIN AND PC-ESTERASE DOMAIN FAMILY, MEMBER 5"/>
    <property type="match status" value="1"/>
</dbReference>
<proteinExistence type="inferred from homology"/>
<dbReference type="SUPFAM" id="SSF81296">
    <property type="entry name" value="E set domains"/>
    <property type="match status" value="1"/>
</dbReference>
<dbReference type="Pfam" id="PF06312">
    <property type="entry name" value="Neurexophilin"/>
    <property type="match status" value="1"/>
</dbReference>
<keyword evidence="2" id="KW-0812">Transmembrane</keyword>
<comment type="similarity">
    <text evidence="1">Belongs to the NXPE family.</text>
</comment>
<feature type="domain" description="NXPE C-terminal" evidence="3">
    <location>
        <begin position="337"/>
        <end position="557"/>
    </location>
</feature>
<dbReference type="GO" id="GO:0007399">
    <property type="term" value="P:nervous system development"/>
    <property type="evidence" value="ECO:0007669"/>
    <property type="project" value="UniProtKB-ARBA"/>
</dbReference>
<dbReference type="InterPro" id="IPR014756">
    <property type="entry name" value="Ig_E-set"/>
</dbReference>
<reference evidence="4" key="1">
    <citation type="submission" date="2025-08" db="UniProtKB">
        <authorList>
            <consortium name="Ensembl"/>
        </authorList>
    </citation>
    <scope>IDENTIFICATION</scope>
</reference>
<dbReference type="Gene3D" id="2.60.40.10">
    <property type="entry name" value="Immunoglobulins"/>
    <property type="match status" value="1"/>
</dbReference>
<dbReference type="Proteomes" id="UP000694621">
    <property type="component" value="Unplaced"/>
</dbReference>
<gene>
    <name evidence="4" type="primary">LOC103025248</name>
</gene>
<evidence type="ECO:0000313" key="4">
    <source>
        <dbReference type="Ensembl" id="ENSAMXP00005032775.1"/>
    </source>
</evidence>
<evidence type="ECO:0000256" key="1">
    <source>
        <dbReference type="ARBA" id="ARBA00005431"/>
    </source>
</evidence>
<feature type="transmembrane region" description="Helical" evidence="2">
    <location>
        <begin position="12"/>
        <end position="30"/>
    </location>
</feature>
<dbReference type="InterPro" id="IPR057106">
    <property type="entry name" value="NXPE4_C"/>
</dbReference>
<evidence type="ECO:0000259" key="3">
    <source>
        <dbReference type="Pfam" id="PF24536"/>
    </source>
</evidence>
<evidence type="ECO:0000256" key="2">
    <source>
        <dbReference type="SAM" id="Phobius"/>
    </source>
</evidence>
<dbReference type="InterPro" id="IPR013783">
    <property type="entry name" value="Ig-like_fold"/>
</dbReference>
<organism evidence="4 5">
    <name type="scientific">Astyanax mexicanus</name>
    <name type="common">Blind cave fish</name>
    <name type="synonym">Astyanax fasciatus mexicanus</name>
    <dbReference type="NCBI Taxonomy" id="7994"/>
    <lineage>
        <taxon>Eukaryota</taxon>
        <taxon>Metazoa</taxon>
        <taxon>Chordata</taxon>
        <taxon>Craniata</taxon>
        <taxon>Vertebrata</taxon>
        <taxon>Euteleostomi</taxon>
        <taxon>Actinopterygii</taxon>
        <taxon>Neopterygii</taxon>
        <taxon>Teleostei</taxon>
        <taxon>Ostariophysi</taxon>
        <taxon>Characiformes</taxon>
        <taxon>Characoidei</taxon>
        <taxon>Acestrorhamphidae</taxon>
        <taxon>Acestrorhamphinae</taxon>
        <taxon>Astyanax</taxon>
    </lineage>
</organism>
<name>A0A8B9KB99_ASTMX</name>
<protein>
    <recommendedName>
        <fullName evidence="3">NXPE C-terminal domain-containing protein</fullName>
    </recommendedName>
</protein>
<keyword evidence="2" id="KW-0472">Membrane</keyword>
<dbReference type="Pfam" id="PF24536">
    <property type="entry name" value="NXPE4_C"/>
    <property type="match status" value="1"/>
</dbReference>
<dbReference type="InterPro" id="IPR026845">
    <property type="entry name" value="NXPH/NXPE"/>
</dbReference>
<dbReference type="AlphaFoldDB" id="A0A8B9KB99"/>
<dbReference type="Ensembl" id="ENSAMXT00005035821.1">
    <property type="protein sequence ID" value="ENSAMXP00005032775.1"/>
    <property type="gene ID" value="ENSAMXG00005015952.1"/>
</dbReference>